<gene>
    <name evidence="1" type="ORF">RCOM_0321830</name>
</gene>
<evidence type="ECO:0000313" key="1">
    <source>
        <dbReference type="EMBL" id="EEF31711.1"/>
    </source>
</evidence>
<reference evidence="2" key="1">
    <citation type="journal article" date="2010" name="Nat. Biotechnol.">
        <title>Draft genome sequence of the oilseed species Ricinus communis.</title>
        <authorList>
            <person name="Chan A.P."/>
            <person name="Crabtree J."/>
            <person name="Zhao Q."/>
            <person name="Lorenzi H."/>
            <person name="Orvis J."/>
            <person name="Puiu D."/>
            <person name="Melake-Berhan A."/>
            <person name="Jones K.M."/>
            <person name="Redman J."/>
            <person name="Chen G."/>
            <person name="Cahoon E.B."/>
            <person name="Gedil M."/>
            <person name="Stanke M."/>
            <person name="Haas B.J."/>
            <person name="Wortman J.R."/>
            <person name="Fraser-Liggett C.M."/>
            <person name="Ravel J."/>
            <person name="Rabinowicz P.D."/>
        </authorList>
    </citation>
    <scope>NUCLEOTIDE SEQUENCE [LARGE SCALE GENOMIC DNA]</scope>
    <source>
        <strain evidence="2">cv. Hale</strain>
    </source>
</reference>
<protein>
    <submittedName>
        <fullName evidence="1">Uncharacterized protein</fullName>
    </submittedName>
</protein>
<dbReference type="AlphaFoldDB" id="B9SXG1"/>
<sequence>MSLLRLAAALERKNGIHPKPVSDKGWLELVRGNDIRIGDYVSLLQGGHGDIAELKIEVKRRLFWDYLLGWRNTSSESHGFEKFRNSFWFILEKLCNSNLGLFSRNELKRTL</sequence>
<dbReference type="InParanoid" id="B9SXG1"/>
<evidence type="ECO:0000313" key="2">
    <source>
        <dbReference type="Proteomes" id="UP000008311"/>
    </source>
</evidence>
<dbReference type="Proteomes" id="UP000008311">
    <property type="component" value="Unassembled WGS sequence"/>
</dbReference>
<accession>B9SXG1</accession>
<dbReference type="EMBL" id="EQ974224">
    <property type="protein sequence ID" value="EEF31711.1"/>
    <property type="molecule type" value="Genomic_DNA"/>
</dbReference>
<name>B9SXG1_RICCO</name>
<organism evidence="1 2">
    <name type="scientific">Ricinus communis</name>
    <name type="common">Castor bean</name>
    <dbReference type="NCBI Taxonomy" id="3988"/>
    <lineage>
        <taxon>Eukaryota</taxon>
        <taxon>Viridiplantae</taxon>
        <taxon>Streptophyta</taxon>
        <taxon>Embryophyta</taxon>
        <taxon>Tracheophyta</taxon>
        <taxon>Spermatophyta</taxon>
        <taxon>Magnoliopsida</taxon>
        <taxon>eudicotyledons</taxon>
        <taxon>Gunneridae</taxon>
        <taxon>Pentapetalae</taxon>
        <taxon>rosids</taxon>
        <taxon>fabids</taxon>
        <taxon>Malpighiales</taxon>
        <taxon>Euphorbiaceae</taxon>
        <taxon>Acalyphoideae</taxon>
        <taxon>Acalypheae</taxon>
        <taxon>Ricinus</taxon>
    </lineage>
</organism>
<keyword evidence="2" id="KW-1185">Reference proteome</keyword>
<proteinExistence type="predicted"/>